<feature type="region of interest" description="Disordered" evidence="1">
    <location>
        <begin position="280"/>
        <end position="309"/>
    </location>
</feature>
<keyword evidence="4" id="KW-1185">Reference proteome</keyword>
<keyword evidence="2" id="KW-0732">Signal</keyword>
<gene>
    <name evidence="3" type="ORF">SCAR479_03555</name>
</gene>
<dbReference type="EMBL" id="JARVKM010000010">
    <property type="protein sequence ID" value="KAK9779489.1"/>
    <property type="molecule type" value="Genomic_DNA"/>
</dbReference>
<evidence type="ECO:0000313" key="4">
    <source>
        <dbReference type="Proteomes" id="UP001465668"/>
    </source>
</evidence>
<evidence type="ECO:0000256" key="2">
    <source>
        <dbReference type="SAM" id="SignalP"/>
    </source>
</evidence>
<accession>A0ABR2Y0B5</accession>
<feature type="region of interest" description="Disordered" evidence="1">
    <location>
        <begin position="343"/>
        <end position="368"/>
    </location>
</feature>
<dbReference type="Proteomes" id="UP001465668">
    <property type="component" value="Unassembled WGS sequence"/>
</dbReference>
<sequence length="386" mass="39661">MQLRHSCAALLGFSSLVASAPAVERELQQPAERGLRWKSRAQKRSPLAIIQEVQETNIIVVQENLDQLAAQQQIIEQEFAALVQAEVALVVQLEEIKNNIRVNHFKARFSQVNTVIVIVQTLVDQRSADASNRYLIKQLLADNGKPESEMVVMVSEAATMTIAAASQPIVVNGASAISSPTAAPQISAFDPNAPFGQLNQSLILPAGAQAPKVDQTFADPAAIILPNQNNLFVEDAGAFLSDCAQSSAFFQLQAAQIFGSFEQLAAAQAGAVIINDVTIINNNDDNNNNNGNDNKGDDGKNKDGNNGDAAAQASAAAAASASAALAEASSAAAASQDAAPAATAAPEAAPAEAAPAATTAAAAPAAAPAASAPQGFFTIVPPPAAA</sequence>
<feature type="signal peptide" evidence="2">
    <location>
        <begin position="1"/>
        <end position="19"/>
    </location>
</feature>
<protein>
    <submittedName>
        <fullName evidence="3">Uncharacterized protein</fullName>
    </submittedName>
</protein>
<proteinExistence type="predicted"/>
<organism evidence="3 4">
    <name type="scientific">Seiridium cardinale</name>
    <dbReference type="NCBI Taxonomy" id="138064"/>
    <lineage>
        <taxon>Eukaryota</taxon>
        <taxon>Fungi</taxon>
        <taxon>Dikarya</taxon>
        <taxon>Ascomycota</taxon>
        <taxon>Pezizomycotina</taxon>
        <taxon>Sordariomycetes</taxon>
        <taxon>Xylariomycetidae</taxon>
        <taxon>Amphisphaeriales</taxon>
        <taxon>Sporocadaceae</taxon>
        <taxon>Seiridium</taxon>
    </lineage>
</organism>
<feature type="compositionally biased region" description="Basic and acidic residues" evidence="1">
    <location>
        <begin position="294"/>
        <end position="305"/>
    </location>
</feature>
<evidence type="ECO:0000313" key="3">
    <source>
        <dbReference type="EMBL" id="KAK9779489.1"/>
    </source>
</evidence>
<reference evidence="3 4" key="1">
    <citation type="submission" date="2024-02" db="EMBL/GenBank/DDBJ databases">
        <title>First draft genome assembly of two strains of Seiridium cardinale.</title>
        <authorList>
            <person name="Emiliani G."/>
            <person name="Scali E."/>
        </authorList>
    </citation>
    <scope>NUCLEOTIDE SEQUENCE [LARGE SCALE GENOMIC DNA]</scope>
    <source>
        <strain evidence="3 4">BM-138-000479</strain>
    </source>
</reference>
<feature type="chain" id="PRO_5047483454" evidence="2">
    <location>
        <begin position="20"/>
        <end position="386"/>
    </location>
</feature>
<name>A0ABR2Y0B5_9PEZI</name>
<feature type="compositionally biased region" description="Low complexity" evidence="1">
    <location>
        <begin position="281"/>
        <end position="293"/>
    </location>
</feature>
<comment type="caution">
    <text evidence="3">The sequence shown here is derived from an EMBL/GenBank/DDBJ whole genome shotgun (WGS) entry which is preliminary data.</text>
</comment>
<evidence type="ECO:0000256" key="1">
    <source>
        <dbReference type="SAM" id="MobiDB-lite"/>
    </source>
</evidence>